<name>A0AAW1PAD6_9CHLO</name>
<comment type="caution">
    <text evidence="7">The sequence shown here is derived from an EMBL/GenBank/DDBJ whole genome shotgun (WGS) entry which is preliminary data.</text>
</comment>
<dbReference type="AlphaFoldDB" id="A0AAW1PAD6"/>
<evidence type="ECO:0000259" key="6">
    <source>
        <dbReference type="Pfam" id="PF02268"/>
    </source>
</evidence>
<feature type="domain" description="Transcription initiation factor IIA gamma subunit N-terminal" evidence="6">
    <location>
        <begin position="9"/>
        <end position="49"/>
    </location>
</feature>
<organism evidence="7 8">
    <name type="scientific">Symbiochloris irregularis</name>
    <dbReference type="NCBI Taxonomy" id="706552"/>
    <lineage>
        <taxon>Eukaryota</taxon>
        <taxon>Viridiplantae</taxon>
        <taxon>Chlorophyta</taxon>
        <taxon>core chlorophytes</taxon>
        <taxon>Trebouxiophyceae</taxon>
        <taxon>Trebouxiales</taxon>
        <taxon>Trebouxiaceae</taxon>
        <taxon>Symbiochloris</taxon>
    </lineage>
</organism>
<dbReference type="Gene3D" id="2.30.18.10">
    <property type="entry name" value="Transcription factor IIA (TFIIA), beta-barrel domain"/>
    <property type="match status" value="1"/>
</dbReference>
<gene>
    <name evidence="7" type="ORF">WJX73_004043</name>
</gene>
<keyword evidence="5" id="KW-0539">Nucleus</keyword>
<dbReference type="EMBL" id="JALJOQ010000046">
    <property type="protein sequence ID" value="KAK9805028.1"/>
    <property type="molecule type" value="Genomic_DNA"/>
</dbReference>
<dbReference type="GO" id="GO:0005672">
    <property type="term" value="C:transcription factor TFIIA complex"/>
    <property type="evidence" value="ECO:0007669"/>
    <property type="project" value="InterPro"/>
</dbReference>
<evidence type="ECO:0000256" key="5">
    <source>
        <dbReference type="ARBA" id="ARBA00023242"/>
    </source>
</evidence>
<comment type="subcellular location">
    <subcellularLocation>
        <location evidence="1">Nucleus</location>
    </subcellularLocation>
</comment>
<evidence type="ECO:0000313" key="7">
    <source>
        <dbReference type="EMBL" id="KAK9805028.1"/>
    </source>
</evidence>
<reference evidence="7 8" key="1">
    <citation type="journal article" date="2024" name="Nat. Commun.">
        <title>Phylogenomics reveals the evolutionary origins of lichenization in chlorophyte algae.</title>
        <authorList>
            <person name="Puginier C."/>
            <person name="Libourel C."/>
            <person name="Otte J."/>
            <person name="Skaloud P."/>
            <person name="Haon M."/>
            <person name="Grisel S."/>
            <person name="Petersen M."/>
            <person name="Berrin J.G."/>
            <person name="Delaux P.M."/>
            <person name="Dal Grande F."/>
            <person name="Keller J."/>
        </authorList>
    </citation>
    <scope>NUCLEOTIDE SEQUENCE [LARGE SCALE GENOMIC DNA]</scope>
    <source>
        <strain evidence="7 8">SAG 2036</strain>
    </source>
</reference>
<dbReference type="SUPFAM" id="SSF47396">
    <property type="entry name" value="Transcription factor IIA (TFIIA), alpha-helical domain"/>
    <property type="match status" value="1"/>
</dbReference>
<keyword evidence="4" id="KW-0804">Transcription</keyword>
<dbReference type="Pfam" id="PF02268">
    <property type="entry name" value="TFIIA_gamma_N"/>
    <property type="match status" value="1"/>
</dbReference>
<protein>
    <recommendedName>
        <fullName evidence="6">Transcription initiation factor IIA gamma subunit N-terminal domain-containing protein</fullName>
    </recommendedName>
</protein>
<dbReference type="InterPro" id="IPR009088">
    <property type="entry name" value="TFIIA_b-brl"/>
</dbReference>
<sequence>MAEEGKATSLYRNCKLCDSLIDTLDELIGTDRLPPEMGLKVLEKYDEVVLAQMDARGDEPKATIKGKVESYGFVDNVWKFRTTELSLKIQNPAAPPGLDMTIKEPLLMVCQDVRARQESDE</sequence>
<keyword evidence="8" id="KW-1185">Reference proteome</keyword>
<dbReference type="InterPro" id="IPR003194">
    <property type="entry name" value="TFIIA_gsu"/>
</dbReference>
<evidence type="ECO:0000256" key="1">
    <source>
        <dbReference type="ARBA" id="ARBA00004123"/>
    </source>
</evidence>
<accession>A0AAW1PAD6</accession>
<evidence type="ECO:0000256" key="4">
    <source>
        <dbReference type="ARBA" id="ARBA00023163"/>
    </source>
</evidence>
<evidence type="ECO:0000256" key="3">
    <source>
        <dbReference type="ARBA" id="ARBA00023015"/>
    </source>
</evidence>
<dbReference type="PANTHER" id="PTHR10966">
    <property type="entry name" value="TRANSCRIPTION INITIATION FACTOR IIA SUBUNIT 2"/>
    <property type="match status" value="1"/>
</dbReference>
<dbReference type="Gene3D" id="1.10.287.190">
    <property type="entry name" value="Transcription factor IIA gamma subunit, alpha-helical domain"/>
    <property type="match status" value="1"/>
</dbReference>
<dbReference type="SUPFAM" id="SSF50784">
    <property type="entry name" value="Transcription factor IIA (TFIIA), beta-barrel domain"/>
    <property type="match status" value="1"/>
</dbReference>
<evidence type="ECO:0000313" key="8">
    <source>
        <dbReference type="Proteomes" id="UP001465755"/>
    </source>
</evidence>
<dbReference type="GO" id="GO:0006367">
    <property type="term" value="P:transcription initiation at RNA polymerase II promoter"/>
    <property type="evidence" value="ECO:0007669"/>
    <property type="project" value="InterPro"/>
</dbReference>
<proteinExistence type="inferred from homology"/>
<comment type="similarity">
    <text evidence="2">Belongs to the TFIIA subunit 2 family.</text>
</comment>
<dbReference type="Proteomes" id="UP001465755">
    <property type="component" value="Unassembled WGS sequence"/>
</dbReference>
<evidence type="ECO:0000256" key="2">
    <source>
        <dbReference type="ARBA" id="ARBA00007675"/>
    </source>
</evidence>
<dbReference type="InterPro" id="IPR015872">
    <property type="entry name" value="TFIIA_gsu_N"/>
</dbReference>
<keyword evidence="3" id="KW-0805">Transcription regulation</keyword>
<dbReference type="InterPro" id="IPR009083">
    <property type="entry name" value="TFIIA_a-hlx"/>
</dbReference>